<feature type="transmembrane region" description="Helical" evidence="6">
    <location>
        <begin position="827"/>
        <end position="845"/>
    </location>
</feature>
<dbReference type="PANTHER" id="PTHR10582:SF2">
    <property type="entry name" value="INACTIVE"/>
    <property type="match status" value="1"/>
</dbReference>
<name>A0A8H4EIP2_GIGMA</name>
<protein>
    <submittedName>
        <fullName evidence="8">Transient receptor potential cation channel subfamily a member 1-like</fullName>
    </submittedName>
</protein>
<evidence type="ECO:0000256" key="3">
    <source>
        <dbReference type="ARBA" id="ARBA00022737"/>
    </source>
</evidence>
<comment type="caution">
    <text evidence="8">The sequence shown here is derived from an EMBL/GenBank/DDBJ whole genome shotgun (WGS) entry which is preliminary data.</text>
</comment>
<evidence type="ECO:0000256" key="1">
    <source>
        <dbReference type="ARBA" id="ARBA00004141"/>
    </source>
</evidence>
<feature type="transmembrane region" description="Helical" evidence="6">
    <location>
        <begin position="1034"/>
        <end position="1061"/>
    </location>
</feature>
<dbReference type="GO" id="GO:0098703">
    <property type="term" value="P:calcium ion import across plasma membrane"/>
    <property type="evidence" value="ECO:0007669"/>
    <property type="project" value="TreeGrafter"/>
</dbReference>
<evidence type="ECO:0000256" key="4">
    <source>
        <dbReference type="ARBA" id="ARBA00022989"/>
    </source>
</evidence>
<sequence>MSKRFIQSTNGDDGHIEISTENFPHTRIQISDLVCSPNMKFIATRNEKGESIFGWPIIEGKFELNFECLFRPNIKNKEGDSAWKLSRVSDCRHVLLKFNIDDKKPLFDFEIADITTSQRQILNAQGLKGKICEAIFLENGNLTVVKGEPVFRAFIFSKSNSSGEYQWICKTIIKLPKFYKCFIFPNGKLLILLEIPFIIKQWNLINRKFEADYVLNWNLFECKDKLNVDLNSDGTLLAIFAELEHEKARKIEIYIYSTKSSMILTTNLIWMGPIITFTSYSVPSKLFKISIKAFYYEGYCLEEVCFVGSRENERLLVKCDDCYIIDPQNLSDKHIFHSELFDIDNIYNYNYVIELRGQHLWINNLAQNKEWCDFLNKKPKKYNKINAHSCGKDILKIIQCTLERYKRNSNEVNYDKPYRGKLYIWDINESEDYLTITAYKDEKQMENLIISKLDDYGEPFVEFKLLESDDLIMISSFGIYIWTIKSSCLITLLYFWFNVDIYQNCAQKTAKQALIDQLMFLTKSFGSKNIPPSPYFDQLIRHSKRLIYKRKVEKTKVKFSEGEKTKVKFSGLLEDYMNDATILKLYGKELIQVLLDKNQSEQIKVVFNNFLNQCLLQPLYDNDIYTFIKSADIITYMLLKLELFDKNFRFIDRFLSKTALLIPDAYKSSIDNYSALSHLEHCGIYVHLPYLQKISPFDYIFFWISDIWKFLKEKSQIYKFSKFPYIVYSSYFTSPKKTIKLIVPLLNFATYPEKEYFDYNELIYLSDNIFTSLNTPEYYKWWNIKALVKFKWATYGKYYYFAIWTIYSIFMTCFVVVATIPPSKISWSSQAILLVITVILGVFHFTFEVRQFVHGPKSYIASPWNWFDLSAVLFPTITSLIWLLDKPPSMWVLTVSSLLLELKFLMFLRALEYFGTYFAIMIGVAQQVFSFLIVLGVIILAFSHSLHLLLRPTTEYSYDKPSYTDDPNNPWNLVARYQSILPGGVIGESSLITTPDENTNLFAVLDTAIIAVYFILTGDSSAVSPWVLRKNWTLVILLIMFSFFTTIYLMNLFIGLLGMAIDATNNEESFLKLRGEILSEIELFWMLPYQRRKKNWFPQILFYEASIDELKKYVKSVKDEDYDDVSQPYLSSAILNITECGSNLEEKINERFDVMSKEFKNLVEQIAELTRSINNEKNKNEEK</sequence>
<dbReference type="InterPro" id="IPR005821">
    <property type="entry name" value="Ion_trans_dom"/>
</dbReference>
<evidence type="ECO:0000259" key="7">
    <source>
        <dbReference type="Pfam" id="PF00520"/>
    </source>
</evidence>
<feature type="transmembrane region" description="Helical" evidence="6">
    <location>
        <begin position="798"/>
        <end position="821"/>
    </location>
</feature>
<proteinExistence type="predicted"/>
<dbReference type="Pfam" id="PF00520">
    <property type="entry name" value="Ion_trans"/>
    <property type="match status" value="1"/>
</dbReference>
<feature type="domain" description="Ion transport" evidence="7">
    <location>
        <begin position="798"/>
        <end position="1067"/>
    </location>
</feature>
<comment type="subcellular location">
    <subcellularLocation>
        <location evidence="1">Membrane</location>
        <topology evidence="1">Multi-pass membrane protein</topology>
    </subcellularLocation>
</comment>
<evidence type="ECO:0000256" key="2">
    <source>
        <dbReference type="ARBA" id="ARBA00022692"/>
    </source>
</evidence>
<feature type="transmembrane region" description="Helical" evidence="6">
    <location>
        <begin position="1001"/>
        <end position="1022"/>
    </location>
</feature>
<dbReference type="AlphaFoldDB" id="A0A8H4EIP2"/>
<keyword evidence="3" id="KW-0677">Repeat</keyword>
<feature type="transmembrane region" description="Helical" evidence="6">
    <location>
        <begin position="890"/>
        <end position="911"/>
    </location>
</feature>
<dbReference type="Gene3D" id="1.20.120.350">
    <property type="entry name" value="Voltage-gated potassium channels. Chain C"/>
    <property type="match status" value="1"/>
</dbReference>
<keyword evidence="4 6" id="KW-1133">Transmembrane helix</keyword>
<feature type="transmembrane region" description="Helical" evidence="6">
    <location>
        <begin position="866"/>
        <end position="884"/>
    </location>
</feature>
<dbReference type="InterPro" id="IPR027359">
    <property type="entry name" value="Volt_channel_dom_sf"/>
</dbReference>
<evidence type="ECO:0000313" key="9">
    <source>
        <dbReference type="Proteomes" id="UP000439903"/>
    </source>
</evidence>
<keyword evidence="5 6" id="KW-0472">Membrane</keyword>
<dbReference type="Proteomes" id="UP000439903">
    <property type="component" value="Unassembled WGS sequence"/>
</dbReference>
<keyword evidence="2 6" id="KW-0812">Transmembrane</keyword>
<dbReference type="GO" id="GO:0005886">
    <property type="term" value="C:plasma membrane"/>
    <property type="evidence" value="ECO:0007669"/>
    <property type="project" value="TreeGrafter"/>
</dbReference>
<keyword evidence="9" id="KW-1185">Reference proteome</keyword>
<reference evidence="8 9" key="1">
    <citation type="journal article" date="2019" name="Environ. Microbiol.">
        <title>At the nexus of three kingdoms: the genome of the mycorrhizal fungus Gigaspora margarita provides insights into plant, endobacterial and fungal interactions.</title>
        <authorList>
            <person name="Venice F."/>
            <person name="Ghignone S."/>
            <person name="Salvioli di Fossalunga A."/>
            <person name="Amselem J."/>
            <person name="Novero M."/>
            <person name="Xianan X."/>
            <person name="Sedzielewska Toro K."/>
            <person name="Morin E."/>
            <person name="Lipzen A."/>
            <person name="Grigoriev I.V."/>
            <person name="Henrissat B."/>
            <person name="Martin F.M."/>
            <person name="Bonfante P."/>
        </authorList>
    </citation>
    <scope>NUCLEOTIDE SEQUENCE [LARGE SCALE GENOMIC DNA]</scope>
    <source>
        <strain evidence="8 9">BEG34</strain>
    </source>
</reference>
<evidence type="ECO:0000256" key="6">
    <source>
        <dbReference type="SAM" id="Phobius"/>
    </source>
</evidence>
<dbReference type="PANTHER" id="PTHR10582">
    <property type="entry name" value="TRANSIENT RECEPTOR POTENTIAL ION CHANNEL PROTEIN"/>
    <property type="match status" value="1"/>
</dbReference>
<organism evidence="8 9">
    <name type="scientific">Gigaspora margarita</name>
    <dbReference type="NCBI Taxonomy" id="4874"/>
    <lineage>
        <taxon>Eukaryota</taxon>
        <taxon>Fungi</taxon>
        <taxon>Fungi incertae sedis</taxon>
        <taxon>Mucoromycota</taxon>
        <taxon>Glomeromycotina</taxon>
        <taxon>Glomeromycetes</taxon>
        <taxon>Diversisporales</taxon>
        <taxon>Gigasporaceae</taxon>
        <taxon>Gigaspora</taxon>
    </lineage>
</organism>
<dbReference type="OrthoDB" id="6068913at2759"/>
<evidence type="ECO:0000313" key="8">
    <source>
        <dbReference type="EMBL" id="KAF0492527.1"/>
    </source>
</evidence>
<evidence type="ECO:0000256" key="5">
    <source>
        <dbReference type="ARBA" id="ARBA00023136"/>
    </source>
</evidence>
<gene>
    <name evidence="8" type="ORF">F8M41_021680</name>
</gene>
<accession>A0A8H4EIP2</accession>
<dbReference type="GO" id="GO:0005216">
    <property type="term" value="F:monoatomic ion channel activity"/>
    <property type="evidence" value="ECO:0007669"/>
    <property type="project" value="InterPro"/>
</dbReference>
<feature type="transmembrane region" description="Helical" evidence="6">
    <location>
        <begin position="918"/>
        <end position="942"/>
    </location>
</feature>
<dbReference type="InterPro" id="IPR024862">
    <property type="entry name" value="TRPV"/>
</dbReference>
<dbReference type="EMBL" id="WTPW01000642">
    <property type="protein sequence ID" value="KAF0492527.1"/>
    <property type="molecule type" value="Genomic_DNA"/>
</dbReference>
<keyword evidence="8" id="KW-0675">Receptor</keyword>